<accession>A0BVR5</accession>
<evidence type="ECO:0000313" key="2">
    <source>
        <dbReference type="Proteomes" id="UP000000600"/>
    </source>
</evidence>
<dbReference type="KEGG" id="ptm:GSPATT00032484001"/>
<dbReference type="Proteomes" id="UP000000600">
    <property type="component" value="Unassembled WGS sequence"/>
</dbReference>
<sequence>MFARSQQSIMMKCSVKVDNKWMGILLFFSASQQINVMDCSQEDTVNRICNIEFQVCFCNKISHQGKDIHTILMLFNQNILISLGKNFHDIALQLTPINGFALIIFSS</sequence>
<organism evidence="1 2">
    <name type="scientific">Paramecium tetraurelia</name>
    <dbReference type="NCBI Taxonomy" id="5888"/>
    <lineage>
        <taxon>Eukaryota</taxon>
        <taxon>Sar</taxon>
        <taxon>Alveolata</taxon>
        <taxon>Ciliophora</taxon>
        <taxon>Intramacronucleata</taxon>
        <taxon>Oligohymenophorea</taxon>
        <taxon>Peniculida</taxon>
        <taxon>Parameciidae</taxon>
        <taxon>Paramecium</taxon>
    </lineage>
</organism>
<gene>
    <name evidence="1" type="ORF">GSPATT00032484001</name>
</gene>
<dbReference type="EMBL" id="CT868020">
    <property type="protein sequence ID" value="CAK62632.1"/>
    <property type="molecule type" value="Genomic_DNA"/>
</dbReference>
<dbReference type="AlphaFoldDB" id="A0BVR5"/>
<protein>
    <submittedName>
        <fullName evidence="1">Uncharacterized protein</fullName>
    </submittedName>
</protein>
<evidence type="ECO:0000313" key="1">
    <source>
        <dbReference type="EMBL" id="CAK62632.1"/>
    </source>
</evidence>
<name>A0BVR5_PARTE</name>
<reference evidence="1 2" key="1">
    <citation type="journal article" date="2006" name="Nature">
        <title>Global trends of whole-genome duplications revealed by the ciliate Paramecium tetraurelia.</title>
        <authorList>
            <consortium name="Genoscope"/>
            <person name="Aury J.-M."/>
            <person name="Jaillon O."/>
            <person name="Duret L."/>
            <person name="Noel B."/>
            <person name="Jubin C."/>
            <person name="Porcel B.M."/>
            <person name="Segurens B."/>
            <person name="Daubin V."/>
            <person name="Anthouard V."/>
            <person name="Aiach N."/>
            <person name="Arnaiz O."/>
            <person name="Billaut A."/>
            <person name="Beisson J."/>
            <person name="Blanc I."/>
            <person name="Bouhouche K."/>
            <person name="Camara F."/>
            <person name="Duharcourt S."/>
            <person name="Guigo R."/>
            <person name="Gogendeau D."/>
            <person name="Katinka M."/>
            <person name="Keller A.-M."/>
            <person name="Kissmehl R."/>
            <person name="Klotz C."/>
            <person name="Koll F."/>
            <person name="Le Moue A."/>
            <person name="Lepere C."/>
            <person name="Malinsky S."/>
            <person name="Nowacki M."/>
            <person name="Nowak J.K."/>
            <person name="Plattner H."/>
            <person name="Poulain J."/>
            <person name="Ruiz F."/>
            <person name="Serrano V."/>
            <person name="Zagulski M."/>
            <person name="Dessen P."/>
            <person name="Betermier M."/>
            <person name="Weissenbach J."/>
            <person name="Scarpelli C."/>
            <person name="Schachter V."/>
            <person name="Sperling L."/>
            <person name="Meyer E."/>
            <person name="Cohen J."/>
            <person name="Wincker P."/>
        </authorList>
    </citation>
    <scope>NUCLEOTIDE SEQUENCE [LARGE SCALE GENOMIC DNA]</scope>
    <source>
        <strain evidence="1 2">Stock d4-2</strain>
    </source>
</reference>
<proteinExistence type="predicted"/>
<keyword evidence="2" id="KW-1185">Reference proteome</keyword>
<dbReference type="InParanoid" id="A0BVR5"/>
<dbReference type="GeneID" id="5015814"/>
<dbReference type="HOGENOM" id="CLU_2215051_0_0_1"/>
<dbReference type="RefSeq" id="XP_001430030.1">
    <property type="nucleotide sequence ID" value="XM_001429993.1"/>
</dbReference>